<dbReference type="RefSeq" id="WP_251912142.1">
    <property type="nucleotide sequence ID" value="NZ_JAMRXG010000005.1"/>
</dbReference>
<gene>
    <name evidence="1" type="ORF">NDR86_13520</name>
</gene>
<organism evidence="1 2">
    <name type="scientific">Nocardia pulmonis</name>
    <dbReference type="NCBI Taxonomy" id="2951408"/>
    <lineage>
        <taxon>Bacteria</taxon>
        <taxon>Bacillati</taxon>
        <taxon>Actinomycetota</taxon>
        <taxon>Actinomycetes</taxon>
        <taxon>Mycobacteriales</taxon>
        <taxon>Nocardiaceae</taxon>
        <taxon>Nocardia</taxon>
    </lineage>
</organism>
<protein>
    <submittedName>
        <fullName evidence="1">Uncharacterized protein</fullName>
    </submittedName>
</protein>
<dbReference type="AlphaFoldDB" id="A0A9X2E7X0"/>
<keyword evidence="2" id="KW-1185">Reference proteome</keyword>
<reference evidence="1" key="1">
    <citation type="submission" date="2022-06" db="EMBL/GenBank/DDBJ databases">
        <title>Novel species in genus nocardia.</title>
        <authorList>
            <person name="Li F."/>
        </authorList>
    </citation>
    <scope>NUCLEOTIDE SEQUENCE</scope>
    <source>
        <strain evidence="1">CDC141</strain>
    </source>
</reference>
<proteinExistence type="predicted"/>
<accession>A0A9X2E7X0</accession>
<evidence type="ECO:0000313" key="2">
    <source>
        <dbReference type="Proteomes" id="UP001139157"/>
    </source>
</evidence>
<comment type="caution">
    <text evidence="1">The sequence shown here is derived from an EMBL/GenBank/DDBJ whole genome shotgun (WGS) entry which is preliminary data.</text>
</comment>
<name>A0A9X2E7X0_9NOCA</name>
<sequence length="187" mass="20228">MHDDDDIRQPALDALRADTDLWPTAFQHAGQLTRQRIAADPSWWDTVATDGVGAESVTTLLAWAIWDTARLARDVSLARGVFAGHPDPAPHAPDLFDGLELSLVADLLRLDPATAAMRDLADSAVAQHWSPLAGTLATVAALAVDPARQQLWQRLVRVTLGFVVGHVQHTGRTTLEPLPHPAGTDHR</sequence>
<evidence type="ECO:0000313" key="1">
    <source>
        <dbReference type="EMBL" id="MCM6774495.1"/>
    </source>
</evidence>
<dbReference type="Proteomes" id="UP001139157">
    <property type="component" value="Unassembled WGS sequence"/>
</dbReference>
<dbReference type="EMBL" id="JAMRXG010000005">
    <property type="protein sequence ID" value="MCM6774495.1"/>
    <property type="molecule type" value="Genomic_DNA"/>
</dbReference>